<protein>
    <submittedName>
        <fullName evidence="1">Cell division protein ZapA</fullName>
    </submittedName>
</protein>
<comment type="caution">
    <text evidence="1">The sequence shown here is derived from an EMBL/GenBank/DDBJ whole genome shotgun (WGS) entry which is preliminary data.</text>
</comment>
<gene>
    <name evidence="1" type="ORF">IAC69_03125</name>
</gene>
<reference evidence="1" key="2">
    <citation type="journal article" date="2021" name="PeerJ">
        <title>Extensive microbial diversity within the chicken gut microbiome revealed by metagenomics and culture.</title>
        <authorList>
            <person name="Gilroy R."/>
            <person name="Ravi A."/>
            <person name="Getino M."/>
            <person name="Pursley I."/>
            <person name="Horton D.L."/>
            <person name="Alikhan N.F."/>
            <person name="Baker D."/>
            <person name="Gharbi K."/>
            <person name="Hall N."/>
            <person name="Watson M."/>
            <person name="Adriaenssens E.M."/>
            <person name="Foster-Nyarko E."/>
            <person name="Jarju S."/>
            <person name="Secka A."/>
            <person name="Antonio M."/>
            <person name="Oren A."/>
            <person name="Chaudhuri R.R."/>
            <person name="La Ragione R."/>
            <person name="Hildebrand F."/>
            <person name="Pallen M.J."/>
        </authorList>
    </citation>
    <scope>NUCLEOTIDE SEQUENCE</scope>
    <source>
        <strain evidence="1">8207</strain>
    </source>
</reference>
<dbReference type="Proteomes" id="UP000823630">
    <property type="component" value="Unassembled WGS sequence"/>
</dbReference>
<dbReference type="SUPFAM" id="SSF102829">
    <property type="entry name" value="Cell division protein ZapA-like"/>
    <property type="match status" value="1"/>
</dbReference>
<proteinExistence type="predicted"/>
<keyword evidence="1" id="KW-0132">Cell division</keyword>
<evidence type="ECO:0000313" key="2">
    <source>
        <dbReference type="Proteomes" id="UP000823630"/>
    </source>
</evidence>
<name>A0A9D9DFH0_9PROT</name>
<accession>A0A9D9DFH0</accession>
<dbReference type="AlphaFoldDB" id="A0A9D9DFH0"/>
<reference evidence="1" key="1">
    <citation type="submission" date="2020-10" db="EMBL/GenBank/DDBJ databases">
        <authorList>
            <person name="Gilroy R."/>
        </authorList>
    </citation>
    <scope>NUCLEOTIDE SEQUENCE</scope>
    <source>
        <strain evidence="1">8207</strain>
    </source>
</reference>
<keyword evidence="1" id="KW-0131">Cell cycle</keyword>
<sequence>MSVVSIPIVNKNYPMGCEDGQESRLIELGKMVDARAREILDKIGPLPESALLATLCIVLADELRNRPAPSVSDADLREILARIREIKNKIGQ</sequence>
<dbReference type="Gene3D" id="3.30.160.880">
    <property type="entry name" value="Cell division protein ZapA protomer, N-terminal domain"/>
    <property type="match status" value="1"/>
</dbReference>
<dbReference type="InterPro" id="IPR036192">
    <property type="entry name" value="Cell_div_ZapA-like_sf"/>
</dbReference>
<dbReference type="Pfam" id="PF05164">
    <property type="entry name" value="ZapA"/>
    <property type="match status" value="1"/>
</dbReference>
<dbReference type="EMBL" id="JADINC010000049">
    <property type="protein sequence ID" value="MBO8425446.1"/>
    <property type="molecule type" value="Genomic_DNA"/>
</dbReference>
<organism evidence="1 2">
    <name type="scientific">Candidatus Enterousia avistercoris</name>
    <dbReference type="NCBI Taxonomy" id="2840788"/>
    <lineage>
        <taxon>Bacteria</taxon>
        <taxon>Pseudomonadati</taxon>
        <taxon>Pseudomonadota</taxon>
        <taxon>Alphaproteobacteria</taxon>
        <taxon>Candidatus Enterousia</taxon>
    </lineage>
</organism>
<dbReference type="GO" id="GO:0051301">
    <property type="term" value="P:cell division"/>
    <property type="evidence" value="ECO:0007669"/>
    <property type="project" value="UniProtKB-KW"/>
</dbReference>
<dbReference type="InterPro" id="IPR042233">
    <property type="entry name" value="Cell_div_ZapA_N"/>
</dbReference>
<dbReference type="InterPro" id="IPR007838">
    <property type="entry name" value="Cell_div_ZapA-like"/>
</dbReference>
<evidence type="ECO:0000313" key="1">
    <source>
        <dbReference type="EMBL" id="MBO8425446.1"/>
    </source>
</evidence>